<dbReference type="KEGG" id="plyc:GXP70_08140"/>
<evidence type="ECO:0000256" key="9">
    <source>
        <dbReference type="PIRSR" id="PIRSR001589-2"/>
    </source>
</evidence>
<dbReference type="PANTHER" id="PTHR43284:SF1">
    <property type="entry name" value="ASPARAGINE SYNTHETASE"/>
    <property type="match status" value="1"/>
</dbReference>
<dbReference type="PROSITE" id="PS51278">
    <property type="entry name" value="GATASE_TYPE_2"/>
    <property type="match status" value="1"/>
</dbReference>
<dbReference type="SUPFAM" id="SSF56235">
    <property type="entry name" value="N-terminal nucleophile aminohydrolases (Ntn hydrolases)"/>
    <property type="match status" value="1"/>
</dbReference>
<evidence type="ECO:0000256" key="6">
    <source>
        <dbReference type="ARBA" id="ARBA00022888"/>
    </source>
</evidence>
<dbReference type="InterPro" id="IPR001962">
    <property type="entry name" value="Asn_synthase"/>
</dbReference>
<dbReference type="CDD" id="cd00712">
    <property type="entry name" value="AsnB"/>
    <property type="match status" value="1"/>
</dbReference>
<dbReference type="InterPro" id="IPR014729">
    <property type="entry name" value="Rossmann-like_a/b/a_fold"/>
</dbReference>
<dbReference type="EMBL" id="CP048209">
    <property type="protein sequence ID" value="QHT59925.1"/>
    <property type="molecule type" value="Genomic_DNA"/>
</dbReference>
<dbReference type="InterPro" id="IPR006426">
    <property type="entry name" value="Asn_synth_AEB"/>
</dbReference>
<gene>
    <name evidence="11" type="ORF">GXP70_08140</name>
</gene>
<accession>A0A6C0G4S0</accession>
<feature type="binding site" evidence="9">
    <location>
        <position position="114"/>
    </location>
    <ligand>
        <name>L-glutamine</name>
        <dbReference type="ChEBI" id="CHEBI:58359"/>
    </ligand>
</feature>
<evidence type="ECO:0000256" key="7">
    <source>
        <dbReference type="ARBA" id="ARBA00022962"/>
    </source>
</evidence>
<dbReference type="InterPro" id="IPR033738">
    <property type="entry name" value="AsnB_N"/>
</dbReference>
<dbReference type="RefSeq" id="WP_162355991.1">
    <property type="nucleotide sequence ID" value="NZ_CP048209.1"/>
</dbReference>
<feature type="binding site" evidence="9">
    <location>
        <position position="311"/>
    </location>
    <ligand>
        <name>ATP</name>
        <dbReference type="ChEBI" id="CHEBI:30616"/>
    </ligand>
</feature>
<reference evidence="11 12" key="1">
    <citation type="submission" date="2020-01" db="EMBL/GenBank/DDBJ databases">
        <title>Paenibacillus sp. nov., isolated from tomato rhizosphere.</title>
        <authorList>
            <person name="Weon H.-Y."/>
            <person name="Lee S.A."/>
        </authorList>
    </citation>
    <scope>NUCLEOTIDE SEQUENCE [LARGE SCALE GENOMIC DNA]</scope>
    <source>
        <strain evidence="11 12">12200R-189</strain>
    </source>
</reference>
<dbReference type="InterPro" id="IPR051786">
    <property type="entry name" value="ASN_synthetase/amidase"/>
</dbReference>
<evidence type="ECO:0000259" key="10">
    <source>
        <dbReference type="PROSITE" id="PS51278"/>
    </source>
</evidence>
<comment type="catalytic activity">
    <reaction evidence="8">
        <text>L-aspartate + L-glutamine + ATP + H2O = L-asparagine + L-glutamate + AMP + diphosphate + H(+)</text>
        <dbReference type="Rhea" id="RHEA:12228"/>
        <dbReference type="ChEBI" id="CHEBI:15377"/>
        <dbReference type="ChEBI" id="CHEBI:15378"/>
        <dbReference type="ChEBI" id="CHEBI:29985"/>
        <dbReference type="ChEBI" id="CHEBI:29991"/>
        <dbReference type="ChEBI" id="CHEBI:30616"/>
        <dbReference type="ChEBI" id="CHEBI:33019"/>
        <dbReference type="ChEBI" id="CHEBI:58048"/>
        <dbReference type="ChEBI" id="CHEBI:58359"/>
        <dbReference type="ChEBI" id="CHEBI:456215"/>
        <dbReference type="EC" id="6.3.5.4"/>
    </reaction>
</comment>
<dbReference type="InterPro" id="IPR029055">
    <property type="entry name" value="Ntn_hydrolases_N"/>
</dbReference>
<dbReference type="Pfam" id="PF00733">
    <property type="entry name" value="Asn_synthase"/>
    <property type="match status" value="1"/>
</dbReference>
<dbReference type="PANTHER" id="PTHR43284">
    <property type="entry name" value="ASPARAGINE SYNTHETASE (GLUTAMINE-HYDROLYZING)"/>
    <property type="match status" value="1"/>
</dbReference>
<evidence type="ECO:0000256" key="3">
    <source>
        <dbReference type="ARBA" id="ARBA00012737"/>
    </source>
</evidence>
<dbReference type="PIRSF" id="PIRSF001589">
    <property type="entry name" value="Asn_synthetase_glu-h"/>
    <property type="match status" value="1"/>
</dbReference>
<dbReference type="AlphaFoldDB" id="A0A6C0G4S0"/>
<dbReference type="Gene3D" id="3.60.20.10">
    <property type="entry name" value="Glutamine Phosphoribosylpyrophosphate, subunit 1, domain 1"/>
    <property type="match status" value="1"/>
</dbReference>
<evidence type="ECO:0000256" key="2">
    <source>
        <dbReference type="ARBA" id="ARBA00005752"/>
    </source>
</evidence>
<evidence type="ECO:0000256" key="1">
    <source>
        <dbReference type="ARBA" id="ARBA00005187"/>
    </source>
</evidence>
<organism evidence="11 12">
    <name type="scientific">Paenibacillus lycopersici</name>
    <dbReference type="NCBI Taxonomy" id="2704462"/>
    <lineage>
        <taxon>Bacteria</taxon>
        <taxon>Bacillati</taxon>
        <taxon>Bacillota</taxon>
        <taxon>Bacilli</taxon>
        <taxon>Bacillales</taxon>
        <taxon>Paenibacillaceae</taxon>
        <taxon>Paenibacillus</taxon>
    </lineage>
</organism>
<evidence type="ECO:0000313" key="12">
    <source>
        <dbReference type="Proteomes" id="UP000476064"/>
    </source>
</evidence>
<protein>
    <recommendedName>
        <fullName evidence="3">asparagine synthase (glutamine-hydrolyzing)</fullName>
        <ecNumber evidence="3">6.3.5.4</ecNumber>
    </recommendedName>
</protein>
<keyword evidence="5 9" id="KW-0067">ATP-binding</keyword>
<comment type="similarity">
    <text evidence="2">Belongs to the asparagine synthetase family.</text>
</comment>
<keyword evidence="12" id="KW-1185">Reference proteome</keyword>
<dbReference type="Proteomes" id="UP000476064">
    <property type="component" value="Chromosome"/>
</dbReference>
<feature type="domain" description="Glutamine amidotransferase type-2" evidence="10">
    <location>
        <begin position="16"/>
        <end position="231"/>
    </location>
</feature>
<keyword evidence="7" id="KW-0315">Glutamine amidotransferase</keyword>
<dbReference type="EC" id="6.3.5.4" evidence="3"/>
<keyword evidence="4 9" id="KW-0547">Nucleotide-binding</keyword>
<proteinExistence type="inferred from homology"/>
<dbReference type="Gene3D" id="3.40.50.620">
    <property type="entry name" value="HUPs"/>
    <property type="match status" value="2"/>
</dbReference>
<evidence type="ECO:0000256" key="5">
    <source>
        <dbReference type="ARBA" id="ARBA00022840"/>
    </source>
</evidence>
<keyword evidence="6" id="KW-0028">Amino-acid biosynthesis</keyword>
<dbReference type="InterPro" id="IPR017932">
    <property type="entry name" value="GATase_2_dom"/>
</dbReference>
<dbReference type="GO" id="GO:0005524">
    <property type="term" value="F:ATP binding"/>
    <property type="evidence" value="ECO:0007669"/>
    <property type="project" value="UniProtKB-KW"/>
</dbReference>
<dbReference type="Pfam" id="PF13537">
    <property type="entry name" value="GATase_7"/>
    <property type="match status" value="1"/>
</dbReference>
<sequence length="659" mass="74799">MDESLYLFVVRGEAMSALAGVIGYDADLDAYPLGHILMRGLEKFPADDVQTWQDRSLFLGCHAQWITPESINEPMPRYEEGYQLLLAADAILDNREELFDRLHIAVSERSSMTDGALILHAYRQWGTASPKYLAGDFAYVIWDQRQRLLFGARDLFGNRTLYYHQHDDYFALCSTISPLLALPGARKKLHEPWLADYLAIPDMYDSFDLAATAYAGIRQLPPGCTFTLQGRKFSHQSYGSIIPEQELSFKSDGEYEEAFRNILDLAVRARLRSRHRIAATLSGGLDSGTVASFAAKALREQRKPLYTYSSVPVEDFQDWTGRSMLANETPYIASTVAFLGNIESKLMDFAGLNSLTEVDDWLEILETPYKYVENSFWIRGVYEQAARDGAGILLTGAKGNHSISWGPAIGYYAYMLRNWKVKGLYEELRSYSRIRGIGRRRLLSLIAKRAYGAGAFGLRSRKPRLSELIAPAFAQDMRMMERLMPHKLNLNGAYLSNAMDARIRHFENGAIANTFGSKAMKLSLRYKVWERDPTSDIRVVRFCLSVPAEQYVRNGQDRALVRRSMQGLLPDDIRLNHKVRGIQGADWVHRLRHQWAELTEEVLAMCKQPAIAHYLNAARIRQACNRVGQAPNADQAFNGETRLIMQSLVTGRFIQQFHA</sequence>
<evidence type="ECO:0000256" key="8">
    <source>
        <dbReference type="ARBA" id="ARBA00048741"/>
    </source>
</evidence>
<dbReference type="GO" id="GO:0006529">
    <property type="term" value="P:asparagine biosynthetic process"/>
    <property type="evidence" value="ECO:0007669"/>
    <property type="project" value="UniProtKB-KW"/>
</dbReference>
<name>A0A6C0G4S0_9BACL</name>
<dbReference type="GO" id="GO:0004066">
    <property type="term" value="F:asparagine synthase (glutamine-hydrolyzing) activity"/>
    <property type="evidence" value="ECO:0007669"/>
    <property type="project" value="UniProtKB-EC"/>
</dbReference>
<evidence type="ECO:0000313" key="11">
    <source>
        <dbReference type="EMBL" id="QHT59925.1"/>
    </source>
</evidence>
<dbReference type="SUPFAM" id="SSF52402">
    <property type="entry name" value="Adenine nucleotide alpha hydrolases-like"/>
    <property type="match status" value="1"/>
</dbReference>
<keyword evidence="6" id="KW-0061">Asparagine biosynthesis</keyword>
<evidence type="ECO:0000256" key="4">
    <source>
        <dbReference type="ARBA" id="ARBA00022741"/>
    </source>
</evidence>
<comment type="pathway">
    <text evidence="1">Amino-acid biosynthesis; L-asparagine biosynthesis; L-asparagine from L-aspartate (L-Gln route): step 1/1.</text>
</comment>